<proteinExistence type="predicted"/>
<organism evidence="3 4">
    <name type="scientific">Alteriqipengyuania abyssalis</name>
    <dbReference type="NCBI Taxonomy" id="2860200"/>
    <lineage>
        <taxon>Bacteria</taxon>
        <taxon>Pseudomonadati</taxon>
        <taxon>Pseudomonadota</taxon>
        <taxon>Alphaproteobacteria</taxon>
        <taxon>Sphingomonadales</taxon>
        <taxon>Erythrobacteraceae</taxon>
        <taxon>Alteriqipengyuania</taxon>
    </lineage>
</organism>
<protein>
    <recommendedName>
        <fullName evidence="2">OmpA-like domain-containing protein</fullName>
    </recommendedName>
</protein>
<dbReference type="EMBL" id="JAHWXP010000003">
    <property type="protein sequence ID" value="MBY8337540.1"/>
    <property type="molecule type" value="Genomic_DNA"/>
</dbReference>
<dbReference type="InterPro" id="IPR006665">
    <property type="entry name" value="OmpA-like"/>
</dbReference>
<keyword evidence="1" id="KW-0472">Membrane</keyword>
<evidence type="ECO:0000256" key="1">
    <source>
        <dbReference type="PROSITE-ProRule" id="PRU00473"/>
    </source>
</evidence>
<evidence type="ECO:0000313" key="4">
    <source>
        <dbReference type="Proteomes" id="UP000759298"/>
    </source>
</evidence>
<evidence type="ECO:0000313" key="3">
    <source>
        <dbReference type="EMBL" id="MBY8337540.1"/>
    </source>
</evidence>
<name>A0ABS7PH50_9SPHN</name>
<feature type="domain" description="OmpA-like" evidence="2">
    <location>
        <begin position="69"/>
        <end position="183"/>
    </location>
</feature>
<dbReference type="InterPro" id="IPR036737">
    <property type="entry name" value="OmpA-like_sf"/>
</dbReference>
<dbReference type="RefSeq" id="WP_222825085.1">
    <property type="nucleotide sequence ID" value="NZ_JAHWXP010000003.1"/>
</dbReference>
<dbReference type="PROSITE" id="PS51123">
    <property type="entry name" value="OMPA_2"/>
    <property type="match status" value="1"/>
</dbReference>
<evidence type="ECO:0000259" key="2">
    <source>
        <dbReference type="PROSITE" id="PS51123"/>
    </source>
</evidence>
<comment type="caution">
    <text evidence="3">The sequence shown here is derived from an EMBL/GenBank/DDBJ whole genome shotgun (WGS) entry which is preliminary data.</text>
</comment>
<dbReference type="Proteomes" id="UP000759298">
    <property type="component" value="Unassembled WGS sequence"/>
</dbReference>
<keyword evidence="4" id="KW-1185">Reference proteome</keyword>
<sequence>MSIDEKISGLIAAYRSNESVGRNERIRAGEVESLRKVAAQQRTVEQRQATIEGLLTNPRPPSNGMSVIDTGSLLGGEWRIMFDRGSDRVNPDQIERVRGEVAAMRERCELWRASVIGYSSIVGGEEINDALATRRARNVHRSLAINPDDDWTIGGAGETQMFGSEEALNRAVRIRAWCKVRVE</sequence>
<gene>
    <name evidence="3" type="ORF">KYN89_10805</name>
</gene>
<reference evidence="3 4" key="1">
    <citation type="submission" date="2021-07" db="EMBL/GenBank/DDBJ databases">
        <title>Alteriqipengyuania abyssalis NZ-12B nov, sp.nov isolated from deep sea sponge in pacific ocean.</title>
        <authorList>
            <person name="Tareen S."/>
            <person name="Wink J."/>
        </authorList>
    </citation>
    <scope>NUCLEOTIDE SEQUENCE [LARGE SCALE GENOMIC DNA]</scope>
    <source>
        <strain evidence="3 4">NZ-12B</strain>
    </source>
</reference>
<dbReference type="Gene3D" id="3.30.1330.60">
    <property type="entry name" value="OmpA-like domain"/>
    <property type="match status" value="1"/>
</dbReference>
<dbReference type="SUPFAM" id="SSF103088">
    <property type="entry name" value="OmpA-like"/>
    <property type="match status" value="1"/>
</dbReference>
<accession>A0ABS7PH50</accession>